<dbReference type="SUPFAM" id="SSF46785">
    <property type="entry name" value="Winged helix' DNA-binding domain"/>
    <property type="match status" value="1"/>
</dbReference>
<protein>
    <recommendedName>
        <fullName evidence="2">HTH marR-type domain-containing protein</fullName>
    </recommendedName>
</protein>
<dbReference type="Gene3D" id="1.10.10.10">
    <property type="entry name" value="Winged helix-like DNA-binding domain superfamily/Winged helix DNA-binding domain"/>
    <property type="match status" value="1"/>
</dbReference>
<dbReference type="InterPro" id="IPR036388">
    <property type="entry name" value="WH-like_DNA-bd_sf"/>
</dbReference>
<organism evidence="1">
    <name type="scientific">hydrothermal vent metagenome</name>
    <dbReference type="NCBI Taxonomy" id="652676"/>
    <lineage>
        <taxon>unclassified sequences</taxon>
        <taxon>metagenomes</taxon>
        <taxon>ecological metagenomes</taxon>
    </lineage>
</organism>
<reference evidence="1" key="1">
    <citation type="submission" date="2018-06" db="EMBL/GenBank/DDBJ databases">
        <authorList>
            <person name="Zhirakovskaya E."/>
        </authorList>
    </citation>
    <scope>NUCLEOTIDE SEQUENCE</scope>
</reference>
<sequence length="81" mass="8771">MKRFELEEDERKVLLTLAKRGAMSPSEVAAETWTLPGKALSVLRDLSSAGFVLLRDDTHSPDGMMVAITGAARGYLNGSHP</sequence>
<dbReference type="EMBL" id="UOEU01000310">
    <property type="protein sequence ID" value="VAW32000.1"/>
    <property type="molecule type" value="Genomic_DNA"/>
</dbReference>
<accession>A0A3B0USE4</accession>
<name>A0A3B0USE4_9ZZZZ</name>
<gene>
    <name evidence="1" type="ORF">MNBD_CHLOROFLEXI01-2771</name>
</gene>
<evidence type="ECO:0008006" key="2">
    <source>
        <dbReference type="Google" id="ProtNLM"/>
    </source>
</evidence>
<proteinExistence type="predicted"/>
<dbReference type="AlphaFoldDB" id="A0A3B0USE4"/>
<evidence type="ECO:0000313" key="1">
    <source>
        <dbReference type="EMBL" id="VAW32000.1"/>
    </source>
</evidence>
<dbReference type="InterPro" id="IPR036390">
    <property type="entry name" value="WH_DNA-bd_sf"/>
</dbReference>